<proteinExistence type="predicted"/>
<protein>
    <submittedName>
        <fullName evidence="1">Uncharacterized protein</fullName>
    </submittedName>
</protein>
<sequence>MSMLSCPIDINSGSAYESIETQQKREISVSKIYANKSALKQKRKNKKKYTFDSSTQLGTVPLESVENLCSPTVEDWKEENVPAYDPWKSTEKRDIIRCLIGGSKTTKMKFKLAERQRIMNLQKENSCNLNLKNNFKHKINVSQLIKNLRKLNLNDIDTLIKNIDMSKLFISENIKKNTFIEEKYTQGSIDKMLIYKFKELMLNHLQK</sequence>
<name>A0A2A3EQS9_APICC</name>
<organism evidence="1 2">
    <name type="scientific">Apis cerana cerana</name>
    <name type="common">Oriental honeybee</name>
    <dbReference type="NCBI Taxonomy" id="94128"/>
    <lineage>
        <taxon>Eukaryota</taxon>
        <taxon>Metazoa</taxon>
        <taxon>Ecdysozoa</taxon>
        <taxon>Arthropoda</taxon>
        <taxon>Hexapoda</taxon>
        <taxon>Insecta</taxon>
        <taxon>Pterygota</taxon>
        <taxon>Neoptera</taxon>
        <taxon>Endopterygota</taxon>
        <taxon>Hymenoptera</taxon>
        <taxon>Apocrita</taxon>
        <taxon>Aculeata</taxon>
        <taxon>Apoidea</taxon>
        <taxon>Anthophila</taxon>
        <taxon>Apidae</taxon>
        <taxon>Apis</taxon>
    </lineage>
</organism>
<gene>
    <name evidence="1" type="ORF">APICC_03224</name>
</gene>
<dbReference type="AlphaFoldDB" id="A0A2A3EQS9"/>
<dbReference type="OrthoDB" id="5839404at2759"/>
<dbReference type="Proteomes" id="UP000242457">
    <property type="component" value="Unassembled WGS sequence"/>
</dbReference>
<evidence type="ECO:0000313" key="2">
    <source>
        <dbReference type="Proteomes" id="UP000242457"/>
    </source>
</evidence>
<keyword evidence="2" id="KW-1185">Reference proteome</keyword>
<evidence type="ECO:0000313" key="1">
    <source>
        <dbReference type="EMBL" id="PBC33854.1"/>
    </source>
</evidence>
<accession>A0A2A3EQS9</accession>
<reference evidence="1 2" key="1">
    <citation type="submission" date="2014-07" db="EMBL/GenBank/DDBJ databases">
        <title>Genomic and transcriptomic analysis on Apis cerana provide comprehensive insights into honey bee biology.</title>
        <authorList>
            <person name="Diao Q."/>
            <person name="Sun L."/>
            <person name="Zheng H."/>
            <person name="Zheng H."/>
            <person name="Xu S."/>
            <person name="Wang S."/>
            <person name="Zeng Z."/>
            <person name="Hu F."/>
            <person name="Su S."/>
            <person name="Wu J."/>
        </authorList>
    </citation>
    <scope>NUCLEOTIDE SEQUENCE [LARGE SCALE GENOMIC DNA]</scope>
    <source>
        <tissue evidence="1">Pupae without intestine</tissue>
    </source>
</reference>
<dbReference type="EMBL" id="KZ288194">
    <property type="protein sequence ID" value="PBC33854.1"/>
    <property type="molecule type" value="Genomic_DNA"/>
</dbReference>